<evidence type="ECO:0000259" key="9">
    <source>
        <dbReference type="Pfam" id="PF22638"/>
    </source>
</evidence>
<name>A0A1I6K0K0_9FIRM</name>
<dbReference type="InterPro" id="IPR001444">
    <property type="entry name" value="Flag_bb_rod_N"/>
</dbReference>
<dbReference type="InterPro" id="IPR010930">
    <property type="entry name" value="Flg_bb/hook_C_dom"/>
</dbReference>
<evidence type="ECO:0000313" key="11">
    <source>
        <dbReference type="Proteomes" id="UP000214760"/>
    </source>
</evidence>
<evidence type="ECO:0000256" key="1">
    <source>
        <dbReference type="ARBA" id="ARBA00004365"/>
    </source>
</evidence>
<dbReference type="GO" id="GO:0005198">
    <property type="term" value="F:structural molecule activity"/>
    <property type="evidence" value="ECO:0007669"/>
    <property type="project" value="InterPro"/>
</dbReference>
<dbReference type="EMBL" id="FOZC01000013">
    <property type="protein sequence ID" value="SFR84753.1"/>
    <property type="molecule type" value="Genomic_DNA"/>
</dbReference>
<keyword evidence="10" id="KW-0966">Cell projection</keyword>
<dbReference type="PANTHER" id="PTHR30033">
    <property type="entry name" value="FLAGELLAR HOOK-ASSOCIATED PROTEIN 1"/>
    <property type="match status" value="1"/>
</dbReference>
<feature type="domain" description="Flagellar basal-body/hook protein C-terminal" evidence="8">
    <location>
        <begin position="608"/>
        <end position="646"/>
    </location>
</feature>
<dbReference type="Pfam" id="PF00460">
    <property type="entry name" value="Flg_bb_rod"/>
    <property type="match status" value="1"/>
</dbReference>
<comment type="subcellular location">
    <subcellularLocation>
        <location evidence="1">Bacterial flagellum</location>
    </subcellularLocation>
    <subcellularLocation>
        <location evidence="2">Secreted</location>
    </subcellularLocation>
</comment>
<evidence type="ECO:0000313" key="10">
    <source>
        <dbReference type="EMBL" id="SFR84753.1"/>
    </source>
</evidence>
<dbReference type="AlphaFoldDB" id="A0A1I6K0K0"/>
<dbReference type="Pfam" id="PF22638">
    <property type="entry name" value="FlgK_D1"/>
    <property type="match status" value="1"/>
</dbReference>
<evidence type="ECO:0000256" key="3">
    <source>
        <dbReference type="ARBA" id="ARBA00009677"/>
    </source>
</evidence>
<dbReference type="InterPro" id="IPR002371">
    <property type="entry name" value="FlgK"/>
</dbReference>
<dbReference type="Pfam" id="PF06429">
    <property type="entry name" value="Flg_bbr_C"/>
    <property type="match status" value="1"/>
</dbReference>
<feature type="domain" description="Flagellar hook-associated protein FlgK helical" evidence="9">
    <location>
        <begin position="107"/>
        <end position="237"/>
    </location>
</feature>
<gene>
    <name evidence="10" type="ORF">SAMN02910262_02172</name>
</gene>
<dbReference type="GO" id="GO:0009424">
    <property type="term" value="C:bacterial-type flagellum hook"/>
    <property type="evidence" value="ECO:0007669"/>
    <property type="project" value="InterPro"/>
</dbReference>
<comment type="similarity">
    <text evidence="3">Belongs to the flagella basal body rod proteins family.</text>
</comment>
<reference evidence="10 11" key="1">
    <citation type="submission" date="2016-10" db="EMBL/GenBank/DDBJ databases">
        <authorList>
            <person name="de Groot N.N."/>
        </authorList>
    </citation>
    <scope>NUCLEOTIDE SEQUENCE [LARGE SCALE GENOMIC DNA]</scope>
    <source>
        <strain evidence="10 11">F</strain>
    </source>
</reference>
<evidence type="ECO:0000259" key="8">
    <source>
        <dbReference type="Pfam" id="PF06429"/>
    </source>
</evidence>
<keyword evidence="10" id="KW-0282">Flagellum</keyword>
<organism evidence="10 11">
    <name type="scientific">[Clostridium] aminophilum</name>
    <dbReference type="NCBI Taxonomy" id="1526"/>
    <lineage>
        <taxon>Bacteria</taxon>
        <taxon>Bacillati</taxon>
        <taxon>Bacillota</taxon>
        <taxon>Clostridia</taxon>
        <taxon>Lachnospirales</taxon>
        <taxon>Lachnospiraceae</taxon>
    </lineage>
</organism>
<feature type="domain" description="Flagellar basal body rod protein N-terminal" evidence="7">
    <location>
        <begin position="11"/>
        <end position="39"/>
    </location>
</feature>
<sequence>MIRATFAGFTSALSAMQSNSKKLDVTSQNLANMNVEGYTRQKLQTSSLNYENPTSFYMNENDINVGFGVSMDGITQMRDQFLDKQYRSQNAITEYNNTIATSEKSIATLLDETNVDGIRKAFDGIQTALTSMQDPSKVNDSVYEAQLRSSVEATTNLLNNAAREIELAEANEFHKIDGTGTSENGAIQNVNRLLQEIGDLNIKIKENQILNNSALEMMDQRNLKLDELSKIIPIRVSSFYEHDEVPTDPELLAQYPDGRNLGLAYDKEGRTVGKSNYPEDIRVELVYTAQVTDSNGTVTQETRYMTLVNGSLKGTDGKNYGSVGLASDAYTEDNPLNTAVRFTGVQNASNHHFNNMTDAEKTAVPDSASSEKGEDVRMRLGSGSLQASMDMLAEARNLTADALADGGDPLRDPTGLKEGTYYGYDYYMKRLDLLANTFAEKLNVANYQGTNAVQNADHSYTRPSDAQAVADYRNSSSADKVIDASDDNAVDADGNPVVNKYLLLVNRGTDSGSDRQTSRNITAKNITVSDNWSNGYTHIGTQGDNTTDTILDILQSMSDPHSVLQGKCYSDYMNNISTTLANDARANANATATNQAVLDAISSSRDQISGVSMDEEAANMMTYVSSYNAAAKLMTTLDEMLQTLLAIKG</sequence>
<evidence type="ECO:0000256" key="4">
    <source>
        <dbReference type="ARBA" id="ARBA00016244"/>
    </source>
</evidence>
<keyword evidence="6" id="KW-0975">Bacterial flagellum</keyword>
<evidence type="ECO:0000256" key="6">
    <source>
        <dbReference type="ARBA" id="ARBA00023143"/>
    </source>
</evidence>
<dbReference type="RefSeq" id="WP_031473883.1">
    <property type="nucleotide sequence ID" value="NZ_FOZC01000013.1"/>
</dbReference>
<dbReference type="Proteomes" id="UP000214760">
    <property type="component" value="Unassembled WGS sequence"/>
</dbReference>
<dbReference type="GO" id="GO:0005576">
    <property type="term" value="C:extracellular region"/>
    <property type="evidence" value="ECO:0007669"/>
    <property type="project" value="UniProtKB-SubCell"/>
</dbReference>
<evidence type="ECO:0000259" key="7">
    <source>
        <dbReference type="Pfam" id="PF00460"/>
    </source>
</evidence>
<keyword evidence="10" id="KW-0969">Cilium</keyword>
<dbReference type="PANTHER" id="PTHR30033:SF2">
    <property type="entry name" value="FLAGELLAR HOOK PROTEIN"/>
    <property type="match status" value="1"/>
</dbReference>
<evidence type="ECO:0000256" key="2">
    <source>
        <dbReference type="ARBA" id="ARBA00004613"/>
    </source>
</evidence>
<evidence type="ECO:0000256" key="5">
    <source>
        <dbReference type="ARBA" id="ARBA00022525"/>
    </source>
</evidence>
<protein>
    <recommendedName>
        <fullName evidence="4">Flagellar hook-associated protein 1</fullName>
    </recommendedName>
</protein>
<dbReference type="InterPro" id="IPR053927">
    <property type="entry name" value="FlgK_helical"/>
</dbReference>
<accession>A0A1I6K0K0</accession>
<proteinExistence type="inferred from homology"/>
<keyword evidence="5" id="KW-0964">Secreted</keyword>
<dbReference type="GO" id="GO:0044780">
    <property type="term" value="P:bacterial-type flagellum assembly"/>
    <property type="evidence" value="ECO:0007669"/>
    <property type="project" value="InterPro"/>
</dbReference>